<dbReference type="RefSeq" id="WP_275778639.1">
    <property type="nucleotide sequence ID" value="NZ_BAABDE010000047.1"/>
</dbReference>
<feature type="domain" description="DUF7683" evidence="1">
    <location>
        <begin position="5"/>
        <end position="72"/>
    </location>
</feature>
<keyword evidence="3" id="KW-1185">Reference proteome</keyword>
<protein>
    <recommendedName>
        <fullName evidence="1">DUF7683 domain-containing protein</fullName>
    </recommendedName>
</protein>
<gene>
    <name evidence="2" type="ORF">GCM10022403_090690</name>
</gene>
<organism evidence="2 3">
    <name type="scientific">Streptomyces coacervatus</name>
    <dbReference type="NCBI Taxonomy" id="647381"/>
    <lineage>
        <taxon>Bacteria</taxon>
        <taxon>Bacillati</taxon>
        <taxon>Actinomycetota</taxon>
        <taxon>Actinomycetes</taxon>
        <taxon>Kitasatosporales</taxon>
        <taxon>Streptomycetaceae</taxon>
        <taxon>Streptomyces</taxon>
    </lineage>
</organism>
<dbReference type="Proteomes" id="UP001501009">
    <property type="component" value="Unassembled WGS sequence"/>
</dbReference>
<reference evidence="3" key="1">
    <citation type="journal article" date="2019" name="Int. J. Syst. Evol. Microbiol.">
        <title>The Global Catalogue of Microorganisms (GCM) 10K type strain sequencing project: providing services to taxonomists for standard genome sequencing and annotation.</title>
        <authorList>
            <consortium name="The Broad Institute Genomics Platform"/>
            <consortium name="The Broad Institute Genome Sequencing Center for Infectious Disease"/>
            <person name="Wu L."/>
            <person name="Ma J."/>
        </authorList>
    </citation>
    <scope>NUCLEOTIDE SEQUENCE [LARGE SCALE GENOMIC DNA]</scope>
    <source>
        <strain evidence="3">JCM 17138</strain>
    </source>
</reference>
<evidence type="ECO:0000259" key="1">
    <source>
        <dbReference type="Pfam" id="PF24731"/>
    </source>
</evidence>
<comment type="caution">
    <text evidence="2">The sequence shown here is derived from an EMBL/GenBank/DDBJ whole genome shotgun (WGS) entry which is preliminary data.</text>
</comment>
<accession>A0ABP7JHP6</accession>
<dbReference type="Pfam" id="PF24731">
    <property type="entry name" value="DUF7683"/>
    <property type="match status" value="1"/>
</dbReference>
<sequence length="76" mass="8412">MRLLVARYAKDEDTPESVTDVSSVGADAFAALLALPAARLIDVYPLQREHVDGFRHLTGMALDLDQFEYFLEVEAG</sequence>
<proteinExistence type="predicted"/>
<name>A0ABP7JHP6_9ACTN</name>
<dbReference type="InterPro" id="IPR056100">
    <property type="entry name" value="DUF7683"/>
</dbReference>
<evidence type="ECO:0000313" key="2">
    <source>
        <dbReference type="EMBL" id="GAA3844652.1"/>
    </source>
</evidence>
<dbReference type="EMBL" id="BAABDE010000047">
    <property type="protein sequence ID" value="GAA3844652.1"/>
    <property type="molecule type" value="Genomic_DNA"/>
</dbReference>
<evidence type="ECO:0000313" key="3">
    <source>
        <dbReference type="Proteomes" id="UP001501009"/>
    </source>
</evidence>